<name>D2R2S9_PIRSD</name>
<sequence length="277" mass="30629">MSLQNLTFNLGGRIRYETLEGRDHIVVPTVMIVEGVLAGNSGPLMYPAAELAAAPQVWNHKPIVIGHPSEGTACLPHVLNNRKVGIILNTRWDAPKLRTEAWIDVKRCDGLDKSIIDKLQRLEKIEVSTGLYTENEPSPGVWNGKKYEAIARNYRPDHLAILTNQVGACSIADGAGMLQLNSEDGTLSRRQINAALQLFDQYDRMMNGPPVFLPEIMQAIRRDPYTYLTGGLSAIEVANADAPELYEAPRLEFENPLSRGQSSSASDFADIDFEEVN</sequence>
<dbReference type="OrthoDB" id="283806at2"/>
<dbReference type="AlphaFoldDB" id="D2R2S9"/>
<dbReference type="InterPro" id="IPR016913">
    <property type="entry name" value="UCP029215"/>
</dbReference>
<dbReference type="EMBL" id="CP001848">
    <property type="protein sequence ID" value="ADB16919.1"/>
    <property type="molecule type" value="Genomic_DNA"/>
</dbReference>
<reference evidence="1 2" key="1">
    <citation type="journal article" date="2009" name="Stand. Genomic Sci.">
        <title>Complete genome sequence of Pirellula staleyi type strain (ATCC 27377).</title>
        <authorList>
            <person name="Clum A."/>
            <person name="Tindall B.J."/>
            <person name="Sikorski J."/>
            <person name="Ivanova N."/>
            <person name="Mavrommatis K."/>
            <person name="Lucas S."/>
            <person name="Glavina del Rio T."/>
            <person name="Nolan M."/>
            <person name="Chen F."/>
            <person name="Tice H."/>
            <person name="Pitluck S."/>
            <person name="Cheng J.F."/>
            <person name="Chertkov O."/>
            <person name="Brettin T."/>
            <person name="Han C."/>
            <person name="Detter J.C."/>
            <person name="Kuske C."/>
            <person name="Bruce D."/>
            <person name="Goodwin L."/>
            <person name="Ovchinikova G."/>
            <person name="Pati A."/>
            <person name="Mikhailova N."/>
            <person name="Chen A."/>
            <person name="Palaniappan K."/>
            <person name="Land M."/>
            <person name="Hauser L."/>
            <person name="Chang Y.J."/>
            <person name="Jeffries C.D."/>
            <person name="Chain P."/>
            <person name="Rohde M."/>
            <person name="Goker M."/>
            <person name="Bristow J."/>
            <person name="Eisen J.A."/>
            <person name="Markowitz V."/>
            <person name="Hugenholtz P."/>
            <person name="Kyrpides N.C."/>
            <person name="Klenk H.P."/>
            <person name="Lapidus A."/>
        </authorList>
    </citation>
    <scope>NUCLEOTIDE SEQUENCE [LARGE SCALE GENOMIC DNA]</scope>
    <source>
        <strain evidence="2">ATCC 27377 / DSM 6068 / ICPB 4128</strain>
    </source>
</reference>
<dbReference type="Proteomes" id="UP000001887">
    <property type="component" value="Chromosome"/>
</dbReference>
<dbReference type="KEGG" id="psl:Psta_2248"/>
<accession>D2R2S9</accession>
<dbReference type="HOGENOM" id="CLU_1004189_0_0_0"/>
<dbReference type="Pfam" id="PF09979">
    <property type="entry name" value="DUF2213"/>
    <property type="match status" value="1"/>
</dbReference>
<evidence type="ECO:0000313" key="1">
    <source>
        <dbReference type="EMBL" id="ADB16919.1"/>
    </source>
</evidence>
<gene>
    <name evidence="1" type="ordered locus">Psta_2248</name>
</gene>
<organism evidence="1 2">
    <name type="scientific">Pirellula staleyi (strain ATCC 27377 / DSM 6068 / ICPB 4128)</name>
    <name type="common">Pirella staleyi</name>
    <dbReference type="NCBI Taxonomy" id="530564"/>
    <lineage>
        <taxon>Bacteria</taxon>
        <taxon>Pseudomonadati</taxon>
        <taxon>Planctomycetota</taxon>
        <taxon>Planctomycetia</taxon>
        <taxon>Pirellulales</taxon>
        <taxon>Pirellulaceae</taxon>
        <taxon>Pirellula</taxon>
    </lineage>
</organism>
<keyword evidence="2" id="KW-1185">Reference proteome</keyword>
<dbReference type="STRING" id="530564.Psta_2248"/>
<protein>
    <submittedName>
        <fullName evidence="1">Uncharacterized protein</fullName>
    </submittedName>
</protein>
<evidence type="ECO:0000313" key="2">
    <source>
        <dbReference type="Proteomes" id="UP000001887"/>
    </source>
</evidence>
<dbReference type="eggNOG" id="COG3566">
    <property type="taxonomic scope" value="Bacteria"/>
</dbReference>
<proteinExistence type="predicted"/>